<proteinExistence type="inferred from homology"/>
<evidence type="ECO:0000256" key="2">
    <source>
        <dbReference type="ARBA" id="ARBA00022598"/>
    </source>
</evidence>
<keyword evidence="2 11" id="KW-0436">Ligase</keyword>
<evidence type="ECO:0000256" key="9">
    <source>
        <dbReference type="ARBA" id="ARBA00039149"/>
    </source>
</evidence>
<keyword evidence="3 11" id="KW-0479">Metal-binding</keyword>
<dbReference type="InterPro" id="IPR018317">
    <property type="entry name" value="QueC"/>
</dbReference>
<comment type="caution">
    <text evidence="12">The sequence shown here is derived from an EMBL/GenBank/DDBJ whole genome shotgun (WGS) entry which is preliminary data.</text>
</comment>
<dbReference type="Proteomes" id="UP000764045">
    <property type="component" value="Unassembled WGS sequence"/>
</dbReference>
<evidence type="ECO:0000313" key="12">
    <source>
        <dbReference type="EMBL" id="MBM6661249.1"/>
    </source>
</evidence>
<feature type="binding site" evidence="11">
    <location>
        <position position="199"/>
    </location>
    <ligand>
        <name>Zn(2+)</name>
        <dbReference type="ChEBI" id="CHEBI:29105"/>
    </ligand>
</feature>
<comment type="cofactor">
    <cofactor evidence="11">
        <name>Zn(2+)</name>
        <dbReference type="ChEBI" id="CHEBI:29105"/>
    </cofactor>
    <text evidence="11">Binds 1 zinc ion per subunit.</text>
</comment>
<comment type="similarity">
    <text evidence="8 11">Belongs to the QueC family.</text>
</comment>
<feature type="binding site" evidence="11">
    <location>
        <begin position="10"/>
        <end position="20"/>
    </location>
    <ligand>
        <name>ATP</name>
        <dbReference type="ChEBI" id="CHEBI:30616"/>
    </ligand>
</feature>
<dbReference type="CDD" id="cd01995">
    <property type="entry name" value="QueC-like"/>
    <property type="match status" value="1"/>
</dbReference>
<dbReference type="HAMAP" id="MF_01633">
    <property type="entry name" value="QueC"/>
    <property type="match status" value="1"/>
</dbReference>
<evidence type="ECO:0000256" key="8">
    <source>
        <dbReference type="ARBA" id="ARBA00037993"/>
    </source>
</evidence>
<protein>
    <recommendedName>
        <fullName evidence="9 11">7-cyano-7-deazaguanine synthase</fullName>
        <ecNumber evidence="9 11">6.3.4.20</ecNumber>
    </recommendedName>
    <alternativeName>
        <fullName evidence="11">7-cyano-7-carbaguanine synthase</fullName>
    </alternativeName>
    <alternativeName>
        <fullName evidence="11">PreQ(0) synthase</fullName>
    </alternativeName>
    <alternativeName>
        <fullName evidence="11">Queuosine biosynthesis protein QueC</fullName>
    </alternativeName>
</protein>
<dbReference type="GO" id="GO:0005524">
    <property type="term" value="F:ATP binding"/>
    <property type="evidence" value="ECO:0007669"/>
    <property type="project" value="UniProtKB-UniRule"/>
</dbReference>
<comment type="pathway">
    <text evidence="1 11">Purine metabolism; 7-cyano-7-deazaguanine biosynthesis.</text>
</comment>
<dbReference type="GO" id="GO:0008616">
    <property type="term" value="P:tRNA queuosine(34) biosynthetic process"/>
    <property type="evidence" value="ECO:0007669"/>
    <property type="project" value="UniProtKB-UniRule"/>
</dbReference>
<feature type="binding site" evidence="11">
    <location>
        <position position="193"/>
    </location>
    <ligand>
        <name>Zn(2+)</name>
        <dbReference type="ChEBI" id="CHEBI:29105"/>
    </ligand>
</feature>
<reference evidence="12 13" key="1">
    <citation type="journal article" date="2021" name="Sci. Rep.">
        <title>The distribution of antibiotic resistance genes in chicken gut microbiota commensals.</title>
        <authorList>
            <person name="Juricova H."/>
            <person name="Matiasovicova J."/>
            <person name="Kubasova T."/>
            <person name="Cejkova D."/>
            <person name="Rychlik I."/>
        </authorList>
    </citation>
    <scope>NUCLEOTIDE SEQUENCE [LARGE SCALE GENOMIC DNA]</scope>
    <source>
        <strain evidence="12 13">An819</strain>
    </source>
</reference>
<gene>
    <name evidence="11 12" type="primary">queC</name>
    <name evidence="12" type="ORF">H6B30_05685</name>
</gene>
<dbReference type="GO" id="GO:0016879">
    <property type="term" value="F:ligase activity, forming carbon-nitrogen bonds"/>
    <property type="evidence" value="ECO:0007669"/>
    <property type="project" value="UniProtKB-UniRule"/>
</dbReference>
<evidence type="ECO:0000256" key="1">
    <source>
        <dbReference type="ARBA" id="ARBA00005061"/>
    </source>
</evidence>
<evidence type="ECO:0000256" key="11">
    <source>
        <dbReference type="HAMAP-Rule" id="MF_01633"/>
    </source>
</evidence>
<evidence type="ECO:0000256" key="3">
    <source>
        <dbReference type="ARBA" id="ARBA00022723"/>
    </source>
</evidence>
<dbReference type="Pfam" id="PF06508">
    <property type="entry name" value="QueC"/>
    <property type="match status" value="1"/>
</dbReference>
<dbReference type="SUPFAM" id="SSF52402">
    <property type="entry name" value="Adenine nucleotide alpha hydrolases-like"/>
    <property type="match status" value="1"/>
</dbReference>
<dbReference type="GO" id="GO:0008270">
    <property type="term" value="F:zinc ion binding"/>
    <property type="evidence" value="ECO:0007669"/>
    <property type="project" value="UniProtKB-UniRule"/>
</dbReference>
<dbReference type="RefSeq" id="WP_205108774.1">
    <property type="nucleotide sequence ID" value="NZ_CAWUJD010000001.1"/>
</dbReference>
<dbReference type="EMBL" id="JACJJL010000007">
    <property type="protein sequence ID" value="MBM6661249.1"/>
    <property type="molecule type" value="Genomic_DNA"/>
</dbReference>
<dbReference type="PANTHER" id="PTHR42914">
    <property type="entry name" value="7-CYANO-7-DEAZAGUANINE SYNTHASE"/>
    <property type="match status" value="1"/>
</dbReference>
<keyword evidence="6 11" id="KW-0862">Zinc</keyword>
<dbReference type="Gene3D" id="3.40.50.620">
    <property type="entry name" value="HUPs"/>
    <property type="match status" value="1"/>
</dbReference>
<keyword evidence="13" id="KW-1185">Reference proteome</keyword>
<evidence type="ECO:0000256" key="5">
    <source>
        <dbReference type="ARBA" id="ARBA00022785"/>
    </source>
</evidence>
<comment type="catalytic activity">
    <reaction evidence="10 11">
        <text>7-carboxy-7-carbaguanine + NH4(+) + 2 ATP = 7-cyano-7-carbaguanine + 2 AMP + 2 diphosphate + 2 H(+)</text>
        <dbReference type="Rhea" id="RHEA:27982"/>
        <dbReference type="ChEBI" id="CHEBI:15378"/>
        <dbReference type="ChEBI" id="CHEBI:28938"/>
        <dbReference type="ChEBI" id="CHEBI:30616"/>
        <dbReference type="ChEBI" id="CHEBI:33019"/>
        <dbReference type="ChEBI" id="CHEBI:45075"/>
        <dbReference type="ChEBI" id="CHEBI:61036"/>
        <dbReference type="ChEBI" id="CHEBI:456215"/>
        <dbReference type="EC" id="6.3.4.20"/>
    </reaction>
</comment>
<evidence type="ECO:0000256" key="7">
    <source>
        <dbReference type="ARBA" id="ARBA00022840"/>
    </source>
</evidence>
<dbReference type="EC" id="6.3.4.20" evidence="9 11"/>
<sequence length="219" mass="23430">MTGKDALIVVSGGMDSVTLLYDMKDSIAMGVSFDYGSNHNAREIPLAEMHCRRLGIPHVTINLGFMHQHFKSSLLEGADAIPEGHYADANMKSTVVPFRNGIMLAIAVGLAESNGLKRVLLANHGGDHAIYPDCRPAFIAAMDAAAVAGTYEGVRVEGPYTGLTKADIALKGKALGIDYAQTWSCYKGGERHCGRCGTCVERREALAAAGIDDHTEYDD</sequence>
<evidence type="ECO:0000256" key="6">
    <source>
        <dbReference type="ARBA" id="ARBA00022833"/>
    </source>
</evidence>
<evidence type="ECO:0000256" key="10">
    <source>
        <dbReference type="ARBA" id="ARBA00047890"/>
    </source>
</evidence>
<keyword evidence="4 11" id="KW-0547">Nucleotide-binding</keyword>
<organism evidence="12 13">
    <name type="scientific">Marseilla massiliensis</name>
    <dbReference type="NCBI Taxonomy" id="1841864"/>
    <lineage>
        <taxon>Bacteria</taxon>
        <taxon>Pseudomonadati</taxon>
        <taxon>Bacteroidota</taxon>
        <taxon>Bacteroidia</taxon>
        <taxon>Bacteroidales</taxon>
        <taxon>Prevotellaceae</taxon>
        <taxon>Marseilla</taxon>
    </lineage>
</organism>
<feature type="binding site" evidence="11">
    <location>
        <position position="185"/>
    </location>
    <ligand>
        <name>Zn(2+)</name>
        <dbReference type="ChEBI" id="CHEBI:29105"/>
    </ligand>
</feature>
<accession>A0A938WLC7</accession>
<evidence type="ECO:0000313" key="13">
    <source>
        <dbReference type="Proteomes" id="UP000764045"/>
    </source>
</evidence>
<keyword evidence="5 11" id="KW-0671">Queuosine biosynthesis</keyword>
<dbReference type="AlphaFoldDB" id="A0A938WLC7"/>
<dbReference type="NCBIfam" id="TIGR00364">
    <property type="entry name" value="7-cyano-7-deazaguanine synthase QueC"/>
    <property type="match status" value="1"/>
</dbReference>
<comment type="function">
    <text evidence="11">Catalyzes the ATP-dependent conversion of 7-carboxy-7-deazaguanine (CDG) to 7-cyano-7-deazaguanine (preQ(0)).</text>
</comment>
<dbReference type="InterPro" id="IPR014729">
    <property type="entry name" value="Rossmann-like_a/b/a_fold"/>
</dbReference>
<feature type="binding site" evidence="11">
    <location>
        <position position="196"/>
    </location>
    <ligand>
        <name>Zn(2+)</name>
        <dbReference type="ChEBI" id="CHEBI:29105"/>
    </ligand>
</feature>
<dbReference type="PANTHER" id="PTHR42914:SF1">
    <property type="entry name" value="7-CYANO-7-DEAZAGUANINE SYNTHASE"/>
    <property type="match status" value="1"/>
</dbReference>
<dbReference type="PIRSF" id="PIRSF006293">
    <property type="entry name" value="ExsB"/>
    <property type="match status" value="1"/>
</dbReference>
<keyword evidence="7 11" id="KW-0067">ATP-binding</keyword>
<name>A0A938WLC7_9BACT</name>
<evidence type="ECO:0000256" key="4">
    <source>
        <dbReference type="ARBA" id="ARBA00022741"/>
    </source>
</evidence>